<evidence type="ECO:0000313" key="2">
    <source>
        <dbReference type="Proteomes" id="UP000196138"/>
    </source>
</evidence>
<gene>
    <name evidence="1" type="ORF">CCO03_00990</name>
</gene>
<dbReference type="AlphaFoldDB" id="A0A1Y0EIK0"/>
<reference evidence="1 2" key="1">
    <citation type="submission" date="2017-05" db="EMBL/GenBank/DDBJ databases">
        <authorList>
            <person name="Song R."/>
            <person name="Chenine A.L."/>
            <person name="Ruprecht R.M."/>
        </authorList>
    </citation>
    <scope>NUCLEOTIDE SEQUENCE [LARGE SCALE GENOMIC DNA]</scope>
    <source>
        <strain evidence="1 2">DSM 26136</strain>
    </source>
</reference>
<dbReference type="RefSeq" id="WP_087276037.1">
    <property type="nucleotide sequence ID" value="NZ_CP021455.1"/>
</dbReference>
<protein>
    <submittedName>
        <fullName evidence="1">Uncharacterized protein</fullName>
    </submittedName>
</protein>
<dbReference type="Proteomes" id="UP000196138">
    <property type="component" value="Chromosome"/>
</dbReference>
<dbReference type="EMBL" id="CP021455">
    <property type="protein sequence ID" value="ARU03444.1"/>
    <property type="molecule type" value="Genomic_DNA"/>
</dbReference>
<dbReference type="KEGG" id="cser:CCO03_00990"/>
<evidence type="ECO:0000313" key="1">
    <source>
        <dbReference type="EMBL" id="ARU03444.1"/>
    </source>
</evidence>
<dbReference type="OrthoDB" id="5522346at2"/>
<proteinExistence type="predicted"/>
<name>A0A1Y0EIK0_9BURK</name>
<sequence>MAQTPVFTLGDVRFEAGLTALKREKIYGWAETRYTDGQGEDCSFVTLLDDGRTLVDTGGIALKSLDADGNEIDKSSLVAHWAEDGREAEQHASVFEAENRLSTDKGLDDYLCMDVKSVYQLELGDQLAVVQPLLAQHQVLYLPFCYRAGYDPDDAFLIGQDQHVFLVVGRISAFTWSSLQIQSDLIDEVEEDESSDAMDFNMF</sequence>
<keyword evidence="2" id="KW-1185">Reference proteome</keyword>
<accession>A0A1Y0EIK0</accession>
<organism evidence="1 2">
    <name type="scientific">Comamonas serinivorans</name>
    <dbReference type="NCBI Taxonomy" id="1082851"/>
    <lineage>
        <taxon>Bacteria</taxon>
        <taxon>Pseudomonadati</taxon>
        <taxon>Pseudomonadota</taxon>
        <taxon>Betaproteobacteria</taxon>
        <taxon>Burkholderiales</taxon>
        <taxon>Comamonadaceae</taxon>
        <taxon>Comamonas</taxon>
    </lineage>
</organism>